<evidence type="ECO:0000313" key="3">
    <source>
        <dbReference type="Proteomes" id="UP000253083"/>
    </source>
</evidence>
<dbReference type="AlphaFoldDB" id="A0A395JLK6"/>
<protein>
    <submittedName>
        <fullName evidence="2">Uncharacterized protein</fullName>
    </submittedName>
</protein>
<gene>
    <name evidence="2" type="ORF">DFR28_106114</name>
</gene>
<name>A0A395JLK6_9GAMM</name>
<reference evidence="2 3" key="1">
    <citation type="submission" date="2018-06" db="EMBL/GenBank/DDBJ databases">
        <title>Genomic Encyclopedia of Type Strains, Phase IV (KMG-IV): sequencing the most valuable type-strain genomes for metagenomic binning, comparative biology and taxonomic classification.</title>
        <authorList>
            <person name="Goeker M."/>
        </authorList>
    </citation>
    <scope>NUCLEOTIDE SEQUENCE [LARGE SCALE GENOMIC DNA]</scope>
    <source>
        <strain evidence="2 3">DSM 24032</strain>
    </source>
</reference>
<feature type="transmembrane region" description="Helical" evidence="1">
    <location>
        <begin position="6"/>
        <end position="22"/>
    </location>
</feature>
<sequence>MSAGLPLLILSVLSTIILVVWLRNGAGDKTHRITASGVLLAILVLSWVVLLSFGVFHPIGSWGMGVGFIASIVAFFVPVIYNKWCSNEHT</sequence>
<feature type="transmembrane region" description="Helical" evidence="1">
    <location>
        <begin position="34"/>
        <end position="56"/>
    </location>
</feature>
<dbReference type="InParanoid" id="A0A395JLK6"/>
<dbReference type="RefSeq" id="WP_113955656.1">
    <property type="nucleotide sequence ID" value="NZ_QNRT01000006.1"/>
</dbReference>
<evidence type="ECO:0000313" key="2">
    <source>
        <dbReference type="EMBL" id="RBP48627.1"/>
    </source>
</evidence>
<organism evidence="2 3">
    <name type="scientific">Arenicella xantha</name>
    <dbReference type="NCBI Taxonomy" id="644221"/>
    <lineage>
        <taxon>Bacteria</taxon>
        <taxon>Pseudomonadati</taxon>
        <taxon>Pseudomonadota</taxon>
        <taxon>Gammaproteobacteria</taxon>
        <taxon>Arenicellales</taxon>
        <taxon>Arenicellaceae</taxon>
        <taxon>Arenicella</taxon>
    </lineage>
</organism>
<evidence type="ECO:0000256" key="1">
    <source>
        <dbReference type="SAM" id="Phobius"/>
    </source>
</evidence>
<keyword evidence="1" id="KW-0472">Membrane</keyword>
<dbReference type="EMBL" id="QNRT01000006">
    <property type="protein sequence ID" value="RBP48627.1"/>
    <property type="molecule type" value="Genomic_DNA"/>
</dbReference>
<dbReference type="Proteomes" id="UP000253083">
    <property type="component" value="Unassembled WGS sequence"/>
</dbReference>
<dbReference type="OrthoDB" id="9880542at2"/>
<accession>A0A395JLK6</accession>
<comment type="caution">
    <text evidence="2">The sequence shown here is derived from an EMBL/GenBank/DDBJ whole genome shotgun (WGS) entry which is preliminary data.</text>
</comment>
<proteinExistence type="predicted"/>
<keyword evidence="3" id="KW-1185">Reference proteome</keyword>
<keyword evidence="1" id="KW-1133">Transmembrane helix</keyword>
<keyword evidence="1" id="KW-0812">Transmembrane</keyword>
<feature type="transmembrane region" description="Helical" evidence="1">
    <location>
        <begin position="62"/>
        <end position="81"/>
    </location>
</feature>